<dbReference type="InParanoid" id="A0A2G5CEJ0"/>
<evidence type="ECO:0000313" key="1">
    <source>
        <dbReference type="EMBL" id="PIA29257.1"/>
    </source>
</evidence>
<sequence>MLCISDKQSQRDVCQTKYEHQNYLSFLPVGTSSNIPSNYTRIGTIHVSQMSKFHDPFKFLIVDPFNIMGFFSLGGLNFIHKSNVGLMVDKT</sequence>
<proteinExistence type="predicted"/>
<organism evidence="1 2">
    <name type="scientific">Aquilegia coerulea</name>
    <name type="common">Rocky mountain columbine</name>
    <dbReference type="NCBI Taxonomy" id="218851"/>
    <lineage>
        <taxon>Eukaryota</taxon>
        <taxon>Viridiplantae</taxon>
        <taxon>Streptophyta</taxon>
        <taxon>Embryophyta</taxon>
        <taxon>Tracheophyta</taxon>
        <taxon>Spermatophyta</taxon>
        <taxon>Magnoliopsida</taxon>
        <taxon>Ranunculales</taxon>
        <taxon>Ranunculaceae</taxon>
        <taxon>Thalictroideae</taxon>
        <taxon>Aquilegia</taxon>
    </lineage>
</organism>
<gene>
    <name evidence="1" type="ORF">AQUCO_06100045v1</name>
</gene>
<reference evidence="1 2" key="1">
    <citation type="submission" date="2017-09" db="EMBL/GenBank/DDBJ databases">
        <title>WGS assembly of Aquilegia coerulea Goldsmith.</title>
        <authorList>
            <person name="Hodges S."/>
            <person name="Kramer E."/>
            <person name="Nordborg M."/>
            <person name="Tomkins J."/>
            <person name="Borevitz J."/>
            <person name="Derieg N."/>
            <person name="Yan J."/>
            <person name="Mihaltcheva S."/>
            <person name="Hayes R.D."/>
            <person name="Rokhsar D."/>
        </authorList>
    </citation>
    <scope>NUCLEOTIDE SEQUENCE [LARGE SCALE GENOMIC DNA]</scope>
    <source>
        <strain evidence="2">cv. Goldsmith</strain>
    </source>
</reference>
<keyword evidence="2" id="KW-1185">Reference proteome</keyword>
<evidence type="ECO:0000313" key="2">
    <source>
        <dbReference type="Proteomes" id="UP000230069"/>
    </source>
</evidence>
<dbReference type="EMBL" id="KZ305078">
    <property type="protein sequence ID" value="PIA29257.1"/>
    <property type="molecule type" value="Genomic_DNA"/>
</dbReference>
<protein>
    <submittedName>
        <fullName evidence="1">Uncharacterized protein</fullName>
    </submittedName>
</protein>
<dbReference type="OrthoDB" id="20554at2759"/>
<dbReference type="Proteomes" id="UP000230069">
    <property type="component" value="Unassembled WGS sequence"/>
</dbReference>
<name>A0A2G5CEJ0_AQUCA</name>
<dbReference type="AlphaFoldDB" id="A0A2G5CEJ0"/>
<accession>A0A2G5CEJ0</accession>